<organism evidence="1">
    <name type="scientific">Daucus carota subsp. sativus</name>
    <name type="common">Carrot</name>
    <dbReference type="NCBI Taxonomy" id="79200"/>
    <lineage>
        <taxon>Eukaryota</taxon>
        <taxon>Viridiplantae</taxon>
        <taxon>Streptophyta</taxon>
        <taxon>Embryophyta</taxon>
        <taxon>Tracheophyta</taxon>
        <taxon>Spermatophyta</taxon>
        <taxon>Magnoliopsida</taxon>
        <taxon>eudicotyledons</taxon>
        <taxon>Gunneridae</taxon>
        <taxon>Pentapetalae</taxon>
        <taxon>asterids</taxon>
        <taxon>campanulids</taxon>
        <taxon>Apiales</taxon>
        <taxon>Apiaceae</taxon>
        <taxon>Apioideae</taxon>
        <taxon>Scandiceae</taxon>
        <taxon>Daucinae</taxon>
        <taxon>Daucus</taxon>
        <taxon>Daucus sect. Daucus</taxon>
    </lineage>
</organism>
<dbReference type="EMBL" id="LNRQ01000004">
    <property type="protein sequence ID" value="KZM97154.1"/>
    <property type="molecule type" value="Genomic_DNA"/>
</dbReference>
<accession>A0A165A9K7</accession>
<dbReference type="Gramene" id="KZM97154">
    <property type="protein sequence ID" value="KZM97154"/>
    <property type="gene ID" value="DCAR_015484"/>
</dbReference>
<reference evidence="1" key="1">
    <citation type="journal article" date="2016" name="Nat. Genet.">
        <title>A high-quality carrot genome assembly provides new insights into carotenoid accumulation and asterid genome evolution.</title>
        <authorList>
            <person name="Iorizzo M."/>
            <person name="Ellison S."/>
            <person name="Senalik D."/>
            <person name="Zeng P."/>
            <person name="Satapoomin P."/>
            <person name="Huang J."/>
            <person name="Bowman M."/>
            <person name="Iovene M."/>
            <person name="Sanseverino W."/>
            <person name="Cavagnaro P."/>
            <person name="Yildiz M."/>
            <person name="Macko-Podgorni A."/>
            <person name="Moranska E."/>
            <person name="Grzebelus E."/>
            <person name="Grzebelus D."/>
            <person name="Ashrafi H."/>
            <person name="Zheng Z."/>
            <person name="Cheng S."/>
            <person name="Spooner D."/>
            <person name="Van Deynze A."/>
            <person name="Simon P."/>
        </authorList>
    </citation>
    <scope>NUCLEOTIDE SEQUENCE [LARGE SCALE GENOMIC DNA]</scope>
    <source>
        <tissue evidence="1">Leaf</tissue>
    </source>
</reference>
<keyword evidence="3" id="KW-1185">Reference proteome</keyword>
<protein>
    <recommendedName>
        <fullName evidence="4">DUF3128 domain-containing protein</fullName>
    </recommendedName>
</protein>
<name>A0A165A9K7_DAUCS</name>
<dbReference type="PANTHER" id="PTHR28052">
    <property type="entry name" value="UPF0545 PROTEIN C22ORF39"/>
    <property type="match status" value="1"/>
</dbReference>
<evidence type="ECO:0008006" key="4">
    <source>
        <dbReference type="Google" id="ProtNLM"/>
    </source>
</evidence>
<dbReference type="AlphaFoldDB" id="A0A165A9K7"/>
<dbReference type="Pfam" id="PF11326">
    <property type="entry name" value="PANTS-like"/>
    <property type="match status" value="1"/>
</dbReference>
<dbReference type="STRING" id="79200.A0A165A9K7"/>
<proteinExistence type="predicted"/>
<reference evidence="2" key="2">
    <citation type="submission" date="2022-03" db="EMBL/GenBank/DDBJ databases">
        <title>Draft title - Genomic analysis of global carrot germplasm unveils the trajectory of domestication and the origin of high carotenoid orange carrot.</title>
        <authorList>
            <person name="Iorizzo M."/>
            <person name="Ellison S."/>
            <person name="Senalik D."/>
            <person name="Macko-Podgorni A."/>
            <person name="Grzebelus D."/>
            <person name="Bostan H."/>
            <person name="Rolling W."/>
            <person name="Curaba J."/>
            <person name="Simon P."/>
        </authorList>
    </citation>
    <scope>NUCLEOTIDE SEQUENCE</scope>
    <source>
        <tissue evidence="2">Leaf</tissue>
    </source>
</reference>
<sequence>MSAVKEESSVATAPRKKLSCTTYFDALMFCYSPVHQMQQYYRAGQLDTCSGKWSGLVDCLNLKTKRASEVEKILEAREKERTHIWSFRTPEEAAANWEEMFGHLDEVE</sequence>
<gene>
    <name evidence="1" type="ORF">DCAR_015484</name>
    <name evidence="2" type="ORF">DCAR_0415269</name>
</gene>
<evidence type="ECO:0000313" key="3">
    <source>
        <dbReference type="Proteomes" id="UP000077755"/>
    </source>
</evidence>
<dbReference type="InterPro" id="IPR021475">
    <property type="entry name" value="Pants/Emi1-like"/>
</dbReference>
<dbReference type="PANTHER" id="PTHR28052:SF1">
    <property type="entry name" value="UPF0545 PROTEIN C22ORF39"/>
    <property type="match status" value="1"/>
</dbReference>
<dbReference type="EMBL" id="CP093346">
    <property type="protein sequence ID" value="WOG95940.1"/>
    <property type="molecule type" value="Genomic_DNA"/>
</dbReference>
<evidence type="ECO:0000313" key="1">
    <source>
        <dbReference type="EMBL" id="KZM97154.1"/>
    </source>
</evidence>
<dbReference type="OrthoDB" id="2017405at2759"/>
<dbReference type="OMA" id="ERTHIWS"/>
<dbReference type="KEGG" id="dcr:108216510"/>
<dbReference type="Proteomes" id="UP000077755">
    <property type="component" value="Chromosome 4"/>
</dbReference>
<evidence type="ECO:0000313" key="2">
    <source>
        <dbReference type="EMBL" id="WOG95940.1"/>
    </source>
</evidence>